<evidence type="ECO:0000256" key="1">
    <source>
        <dbReference type="SAM" id="MobiDB-lite"/>
    </source>
</evidence>
<keyword evidence="3" id="KW-1185">Reference proteome</keyword>
<feature type="region of interest" description="Disordered" evidence="1">
    <location>
        <begin position="482"/>
        <end position="523"/>
    </location>
</feature>
<organism evidence="2 3">
    <name type="scientific">Mycena maculata</name>
    <dbReference type="NCBI Taxonomy" id="230809"/>
    <lineage>
        <taxon>Eukaryota</taxon>
        <taxon>Fungi</taxon>
        <taxon>Dikarya</taxon>
        <taxon>Basidiomycota</taxon>
        <taxon>Agaricomycotina</taxon>
        <taxon>Agaricomycetes</taxon>
        <taxon>Agaricomycetidae</taxon>
        <taxon>Agaricales</taxon>
        <taxon>Marasmiineae</taxon>
        <taxon>Mycenaceae</taxon>
        <taxon>Mycena</taxon>
    </lineage>
</organism>
<feature type="compositionally biased region" description="Low complexity" evidence="1">
    <location>
        <begin position="562"/>
        <end position="574"/>
    </location>
</feature>
<dbReference type="AlphaFoldDB" id="A0AAD7J9Q1"/>
<feature type="region of interest" description="Disordered" evidence="1">
    <location>
        <begin position="1"/>
        <end position="76"/>
    </location>
</feature>
<proteinExistence type="predicted"/>
<feature type="compositionally biased region" description="Basic and acidic residues" evidence="1">
    <location>
        <begin position="99"/>
        <end position="112"/>
    </location>
</feature>
<reference evidence="2" key="1">
    <citation type="submission" date="2023-03" db="EMBL/GenBank/DDBJ databases">
        <title>Massive genome expansion in bonnet fungi (Mycena s.s.) driven by repeated elements and novel gene families across ecological guilds.</title>
        <authorList>
            <consortium name="Lawrence Berkeley National Laboratory"/>
            <person name="Harder C.B."/>
            <person name="Miyauchi S."/>
            <person name="Viragh M."/>
            <person name="Kuo A."/>
            <person name="Thoen E."/>
            <person name="Andreopoulos B."/>
            <person name="Lu D."/>
            <person name="Skrede I."/>
            <person name="Drula E."/>
            <person name="Henrissat B."/>
            <person name="Morin E."/>
            <person name="Kohler A."/>
            <person name="Barry K."/>
            <person name="LaButti K."/>
            <person name="Morin E."/>
            <person name="Salamov A."/>
            <person name="Lipzen A."/>
            <person name="Mereny Z."/>
            <person name="Hegedus B."/>
            <person name="Baldrian P."/>
            <person name="Stursova M."/>
            <person name="Weitz H."/>
            <person name="Taylor A."/>
            <person name="Grigoriev I.V."/>
            <person name="Nagy L.G."/>
            <person name="Martin F."/>
            <person name="Kauserud H."/>
        </authorList>
    </citation>
    <scope>NUCLEOTIDE SEQUENCE</scope>
    <source>
        <strain evidence="2">CBHHK188m</strain>
    </source>
</reference>
<sequence length="581" mass="62279">MADATEILSYSNNKTDGTGWGATCARGPASRWPRSSSPQLGPHPLPAPLPSPWNAERARRPPKSAAPPSASTHPNVHGVWRVGYAMDPHDGAATGAGPVEREAGGTRGRRDVRGFDKRHHRTAGAQSPSMGHTVAQVWGARRLGQARPQGAQRRRGRVWRDAEVCTHRGQQGGGGWRGIREGLHGRRRWRRWGARKVWRGHRGHGQRRWGTRMKDGGGGTWMKGGGFRDATAAGAETAKAAGAEMGTRPPPSAGMVDTVPPLTGGGQNGSGGRGKRRASAERRQASRTPATCTARKQPDPTRRPTQPLLPPPLLPFSSLLCRWWGHRAADTPAKRCGGAGEAPGRALARRAAARVRGVERGLTTFLADAQAVNGEGNTILRGADVKRDVGAVKVAGGSGEGGGNPNREGAVTCWRNHTRSAPDVLWTCGVELVGVLREDTAFYYDYPLTPLTPSPPRIPSIHAVTQPSSAARLRPALPHPLSTLPSNAARLQPGPRSSMLPLRRPAPRAARDAPGDYQVSRRAPDLPLHCDDCTTRISDAVRRPHARRARRLRSATPPPSAAPVASTPAPSRTPFDFRYRT</sequence>
<feature type="region of interest" description="Disordered" evidence="1">
    <location>
        <begin position="90"/>
        <end position="112"/>
    </location>
</feature>
<feature type="region of interest" description="Disordered" evidence="1">
    <location>
        <begin position="541"/>
        <end position="581"/>
    </location>
</feature>
<evidence type="ECO:0000313" key="2">
    <source>
        <dbReference type="EMBL" id="KAJ7760271.1"/>
    </source>
</evidence>
<accession>A0AAD7J9Q1</accession>
<feature type="compositionally biased region" description="Pro residues" evidence="1">
    <location>
        <begin position="41"/>
        <end position="51"/>
    </location>
</feature>
<feature type="compositionally biased region" description="Low complexity" evidence="1">
    <location>
        <begin position="235"/>
        <end position="244"/>
    </location>
</feature>
<evidence type="ECO:0000313" key="3">
    <source>
        <dbReference type="Proteomes" id="UP001215280"/>
    </source>
</evidence>
<feature type="compositionally biased region" description="Basic residues" evidence="1">
    <location>
        <begin position="543"/>
        <end position="553"/>
    </location>
</feature>
<feature type="compositionally biased region" description="Gly residues" evidence="1">
    <location>
        <begin position="263"/>
        <end position="272"/>
    </location>
</feature>
<name>A0AAD7J9Q1_9AGAR</name>
<dbReference type="EMBL" id="JARJLG010000049">
    <property type="protein sequence ID" value="KAJ7760271.1"/>
    <property type="molecule type" value="Genomic_DNA"/>
</dbReference>
<dbReference type="Proteomes" id="UP001215280">
    <property type="component" value="Unassembled WGS sequence"/>
</dbReference>
<feature type="compositionally biased region" description="Low complexity" evidence="1">
    <location>
        <begin position="493"/>
        <end position="503"/>
    </location>
</feature>
<protein>
    <submittedName>
        <fullName evidence="2">Uncharacterized protein</fullName>
    </submittedName>
</protein>
<comment type="caution">
    <text evidence="2">The sequence shown here is derived from an EMBL/GenBank/DDBJ whole genome shotgun (WGS) entry which is preliminary data.</text>
</comment>
<gene>
    <name evidence="2" type="ORF">DFH07DRAFT_771901</name>
</gene>
<feature type="region of interest" description="Disordered" evidence="1">
    <location>
        <begin position="235"/>
        <end position="312"/>
    </location>
</feature>